<dbReference type="EMBL" id="PDNB01000067">
    <property type="protein sequence ID" value="PGH11828.1"/>
    <property type="molecule type" value="Genomic_DNA"/>
</dbReference>
<organism evidence="2 3">
    <name type="scientific">Helicocarpus griseus UAMH5409</name>
    <dbReference type="NCBI Taxonomy" id="1447875"/>
    <lineage>
        <taxon>Eukaryota</taxon>
        <taxon>Fungi</taxon>
        <taxon>Dikarya</taxon>
        <taxon>Ascomycota</taxon>
        <taxon>Pezizomycotina</taxon>
        <taxon>Eurotiomycetes</taxon>
        <taxon>Eurotiomycetidae</taxon>
        <taxon>Onygenales</taxon>
        <taxon>Ajellomycetaceae</taxon>
        <taxon>Helicocarpus</taxon>
    </lineage>
</organism>
<keyword evidence="3" id="KW-1185">Reference proteome</keyword>
<evidence type="ECO:0000313" key="3">
    <source>
        <dbReference type="Proteomes" id="UP000223968"/>
    </source>
</evidence>
<evidence type="ECO:0000256" key="1">
    <source>
        <dbReference type="SAM" id="MobiDB-lite"/>
    </source>
</evidence>
<sequence>MTDLIAGVRESLTEPPHHSSTVLPGPRSFHEPSAPAGSPPGSAPRTLPEPLFPHPEGVSQPSGPFSKDGAHPGSPWTGFPEETGAPRPSSLDFLEGSGASAGPRNLSPNPPEGETSGEVEEGATGPSRRPASESSEEPGRGKSPRRLTGTACCLRCAKQLPKEGVFCSRPNATAKCHRCSAIHNKCPPKFRPRVAQLQELADNVARGLAEPSKLAHDGGKFVAEVESFVRRMTPKKGKPAVVAPAAPDIGAQLQRISTQLSQLTELLAAHISVYLVFPLHITTTGSFKQKRTESSDLKNIDLPVKCHNYGSACRRPSNKLFSPN</sequence>
<dbReference type="AlphaFoldDB" id="A0A2B7XTB7"/>
<gene>
    <name evidence="2" type="ORF">AJ79_04625</name>
</gene>
<protein>
    <submittedName>
        <fullName evidence="2">Uncharacterized protein</fullName>
    </submittedName>
</protein>
<dbReference type="OrthoDB" id="5451908at2759"/>
<accession>A0A2B7XTB7</accession>
<dbReference type="Proteomes" id="UP000223968">
    <property type="component" value="Unassembled WGS sequence"/>
</dbReference>
<evidence type="ECO:0000313" key="2">
    <source>
        <dbReference type="EMBL" id="PGH11828.1"/>
    </source>
</evidence>
<name>A0A2B7XTB7_9EURO</name>
<reference evidence="2 3" key="1">
    <citation type="submission" date="2017-10" db="EMBL/GenBank/DDBJ databases">
        <title>Comparative genomics in systemic dimorphic fungi from Ajellomycetaceae.</title>
        <authorList>
            <person name="Munoz J.F."/>
            <person name="Mcewen J.G."/>
            <person name="Clay O.K."/>
            <person name="Cuomo C.A."/>
        </authorList>
    </citation>
    <scope>NUCLEOTIDE SEQUENCE [LARGE SCALE GENOMIC DNA]</scope>
    <source>
        <strain evidence="2 3">UAMH5409</strain>
    </source>
</reference>
<feature type="region of interest" description="Disordered" evidence="1">
    <location>
        <begin position="1"/>
        <end position="147"/>
    </location>
</feature>
<proteinExistence type="predicted"/>
<comment type="caution">
    <text evidence="2">The sequence shown here is derived from an EMBL/GenBank/DDBJ whole genome shotgun (WGS) entry which is preliminary data.</text>
</comment>